<evidence type="ECO:0000313" key="2">
    <source>
        <dbReference type="Proteomes" id="UP000664859"/>
    </source>
</evidence>
<dbReference type="Proteomes" id="UP000664859">
    <property type="component" value="Unassembled WGS sequence"/>
</dbReference>
<protein>
    <submittedName>
        <fullName evidence="1">Uncharacterized protein</fullName>
    </submittedName>
</protein>
<proteinExistence type="predicted"/>
<accession>A0A836CCU2</accession>
<keyword evidence="2" id="KW-1185">Reference proteome</keyword>
<comment type="caution">
    <text evidence="1">The sequence shown here is derived from an EMBL/GenBank/DDBJ whole genome shotgun (WGS) entry which is preliminary data.</text>
</comment>
<name>A0A836CCU2_9STRA</name>
<organism evidence="1 2">
    <name type="scientific">Tribonema minus</name>
    <dbReference type="NCBI Taxonomy" id="303371"/>
    <lineage>
        <taxon>Eukaryota</taxon>
        <taxon>Sar</taxon>
        <taxon>Stramenopiles</taxon>
        <taxon>Ochrophyta</taxon>
        <taxon>PX clade</taxon>
        <taxon>Xanthophyceae</taxon>
        <taxon>Tribonematales</taxon>
        <taxon>Tribonemataceae</taxon>
        <taxon>Tribonema</taxon>
    </lineage>
</organism>
<dbReference type="AlphaFoldDB" id="A0A836CCU2"/>
<dbReference type="EMBL" id="JAFCMP010000346">
    <property type="protein sequence ID" value="KAG5180999.1"/>
    <property type="molecule type" value="Genomic_DNA"/>
</dbReference>
<reference evidence="1" key="1">
    <citation type="submission" date="2021-02" db="EMBL/GenBank/DDBJ databases">
        <title>First Annotated Genome of the Yellow-green Alga Tribonema minus.</title>
        <authorList>
            <person name="Mahan K.M."/>
        </authorList>
    </citation>
    <scope>NUCLEOTIDE SEQUENCE</scope>
    <source>
        <strain evidence="1">UTEX B ZZ1240</strain>
    </source>
</reference>
<sequence>MASAVDDVAQAAAKLAARNAADVAAAAAKAAARTALDQAAALAKIAAANVSDLSAAVTAALKKNIAEIAVRQADEAAAAAAQAAEEYAEASSKVVIKGVDGPTADVAEAAARTAGDVKVPKTLAQTGTEAGEWAAKNPKFVAGTLTAGGLAAAAAATFALREGKTAQIVSATQVDGDSGGVRLVLSSDKRALVTDKVDLAGTACSPSADGTMIPVTKVVGPRKLVVPGPTLTAPGGAGGTVTLRTSFASQLTGAIVAATGAVATTAGEVVRTGADAALGGNSPCSLVSAWLGGLLPEGAATKLKIAAAVVGGLAALSVVSRIVGNLRGGRPR</sequence>
<evidence type="ECO:0000313" key="1">
    <source>
        <dbReference type="EMBL" id="KAG5180999.1"/>
    </source>
</evidence>
<gene>
    <name evidence="1" type="ORF">JKP88DRAFT_322713</name>
</gene>